<comment type="caution">
    <text evidence="4">The sequence shown here is derived from an EMBL/GenBank/DDBJ whole genome shotgun (WGS) entry which is preliminary data.</text>
</comment>
<keyword evidence="1" id="KW-0808">Transferase</keyword>
<dbReference type="PROSITE" id="PS51186">
    <property type="entry name" value="GNAT"/>
    <property type="match status" value="1"/>
</dbReference>
<keyword evidence="5" id="KW-1185">Reference proteome</keyword>
<evidence type="ECO:0000313" key="4">
    <source>
        <dbReference type="EMBL" id="GIJ53940.1"/>
    </source>
</evidence>
<dbReference type="GO" id="GO:0016747">
    <property type="term" value="F:acyltransferase activity, transferring groups other than amino-acyl groups"/>
    <property type="evidence" value="ECO:0007669"/>
    <property type="project" value="InterPro"/>
</dbReference>
<feature type="domain" description="N-acetyltransferase" evidence="3">
    <location>
        <begin position="1"/>
        <end position="165"/>
    </location>
</feature>
<sequence>MRIRQAHIDDGPRLWALRLEMLADAPLAYLDTLDRAVARGLREYHHRVEGWVTEPDRALFVAQLADRPDAALVGHLGVVDERGYAGLVMAYVSPDARGQGVLKGLVDAAAEWSKRIGRSDLLLEVMERNHRAIRAYQKLGFSVTGNRHPHPYLAPFMELEMMRPA</sequence>
<evidence type="ECO:0000256" key="1">
    <source>
        <dbReference type="ARBA" id="ARBA00022679"/>
    </source>
</evidence>
<protein>
    <recommendedName>
        <fullName evidence="3">N-acetyltransferase domain-containing protein</fullName>
    </recommendedName>
</protein>
<dbReference type="InterPro" id="IPR016181">
    <property type="entry name" value="Acyl_CoA_acyltransferase"/>
</dbReference>
<evidence type="ECO:0000259" key="3">
    <source>
        <dbReference type="PROSITE" id="PS51186"/>
    </source>
</evidence>
<dbReference type="InterPro" id="IPR000182">
    <property type="entry name" value="GNAT_dom"/>
</dbReference>
<dbReference type="Gene3D" id="3.40.630.30">
    <property type="match status" value="1"/>
</dbReference>
<reference evidence="4" key="1">
    <citation type="submission" date="2021-01" db="EMBL/GenBank/DDBJ databases">
        <title>Whole genome shotgun sequence of Virgisporangium aurantiacum NBRC 16421.</title>
        <authorList>
            <person name="Komaki H."/>
            <person name="Tamura T."/>
        </authorList>
    </citation>
    <scope>NUCLEOTIDE SEQUENCE</scope>
    <source>
        <strain evidence="4">NBRC 16421</strain>
    </source>
</reference>
<name>A0A8J3Z243_9ACTN</name>
<gene>
    <name evidence="4" type="ORF">Vau01_014560</name>
</gene>
<organism evidence="4 5">
    <name type="scientific">Virgisporangium aurantiacum</name>
    <dbReference type="NCBI Taxonomy" id="175570"/>
    <lineage>
        <taxon>Bacteria</taxon>
        <taxon>Bacillati</taxon>
        <taxon>Actinomycetota</taxon>
        <taxon>Actinomycetes</taxon>
        <taxon>Micromonosporales</taxon>
        <taxon>Micromonosporaceae</taxon>
        <taxon>Virgisporangium</taxon>
    </lineage>
</organism>
<dbReference type="Proteomes" id="UP000612585">
    <property type="component" value="Unassembled WGS sequence"/>
</dbReference>
<evidence type="ECO:0000256" key="2">
    <source>
        <dbReference type="ARBA" id="ARBA00023315"/>
    </source>
</evidence>
<dbReference type="EMBL" id="BOPG01000009">
    <property type="protein sequence ID" value="GIJ53940.1"/>
    <property type="molecule type" value="Genomic_DNA"/>
</dbReference>
<dbReference type="RefSeq" id="WP_239151379.1">
    <property type="nucleotide sequence ID" value="NZ_BOPG01000009.1"/>
</dbReference>
<keyword evidence="2" id="KW-0012">Acyltransferase</keyword>
<dbReference type="Pfam" id="PF00583">
    <property type="entry name" value="Acetyltransf_1"/>
    <property type="match status" value="1"/>
</dbReference>
<proteinExistence type="predicted"/>
<evidence type="ECO:0000313" key="5">
    <source>
        <dbReference type="Proteomes" id="UP000612585"/>
    </source>
</evidence>
<accession>A0A8J3Z243</accession>
<dbReference type="SUPFAM" id="SSF55729">
    <property type="entry name" value="Acyl-CoA N-acyltransferases (Nat)"/>
    <property type="match status" value="1"/>
</dbReference>
<dbReference type="InterPro" id="IPR050832">
    <property type="entry name" value="Bact_Acetyltransf"/>
</dbReference>
<dbReference type="PANTHER" id="PTHR43877:SF2">
    <property type="entry name" value="AMINOALKYLPHOSPHONATE N-ACETYLTRANSFERASE-RELATED"/>
    <property type="match status" value="1"/>
</dbReference>
<dbReference type="PANTHER" id="PTHR43877">
    <property type="entry name" value="AMINOALKYLPHOSPHONATE N-ACETYLTRANSFERASE-RELATED-RELATED"/>
    <property type="match status" value="1"/>
</dbReference>
<dbReference type="AlphaFoldDB" id="A0A8J3Z243"/>
<dbReference type="CDD" id="cd04301">
    <property type="entry name" value="NAT_SF"/>
    <property type="match status" value="1"/>
</dbReference>